<protein>
    <recommendedName>
        <fullName evidence="3">Mobile element protein</fullName>
    </recommendedName>
</protein>
<evidence type="ECO:0000313" key="2">
    <source>
        <dbReference type="Proteomes" id="UP000031982"/>
    </source>
</evidence>
<keyword evidence="2" id="KW-1185">Reference proteome</keyword>
<reference evidence="1 2" key="1">
    <citation type="submission" date="2015-01" db="EMBL/GenBank/DDBJ databases">
        <title>Genome Assembly of Bacillus badius MTCC 1458.</title>
        <authorList>
            <person name="Verma A."/>
            <person name="Khatri I."/>
            <person name="Mual P."/>
            <person name="Subramanian S."/>
            <person name="Krishnamurthi S."/>
        </authorList>
    </citation>
    <scope>NUCLEOTIDE SEQUENCE [LARGE SCALE GENOMIC DNA]</scope>
    <source>
        <strain evidence="1 2">MTCC 1458</strain>
    </source>
</reference>
<sequence>MQGDDCLIIVCSYAALNRFSLSSELGRQAPSRKDPYQLKTGGEK</sequence>
<proteinExistence type="predicted"/>
<evidence type="ECO:0000313" key="1">
    <source>
        <dbReference type="EMBL" id="KIL78774.1"/>
    </source>
</evidence>
<accession>A0ABR5AVT5</accession>
<name>A0ABR5AVT5_BACBA</name>
<dbReference type="EMBL" id="JXLP01000009">
    <property type="protein sequence ID" value="KIL78774.1"/>
    <property type="molecule type" value="Genomic_DNA"/>
</dbReference>
<evidence type="ECO:0008006" key="3">
    <source>
        <dbReference type="Google" id="ProtNLM"/>
    </source>
</evidence>
<gene>
    <name evidence="1" type="ORF">SD77_4454</name>
</gene>
<dbReference type="Proteomes" id="UP000031982">
    <property type="component" value="Unassembled WGS sequence"/>
</dbReference>
<comment type="caution">
    <text evidence="1">The sequence shown here is derived from an EMBL/GenBank/DDBJ whole genome shotgun (WGS) entry which is preliminary data.</text>
</comment>
<organism evidence="1 2">
    <name type="scientific">Bacillus badius</name>
    <dbReference type="NCBI Taxonomy" id="1455"/>
    <lineage>
        <taxon>Bacteria</taxon>
        <taxon>Bacillati</taxon>
        <taxon>Bacillota</taxon>
        <taxon>Bacilli</taxon>
        <taxon>Bacillales</taxon>
        <taxon>Bacillaceae</taxon>
        <taxon>Pseudobacillus</taxon>
    </lineage>
</organism>